<evidence type="ECO:0000313" key="4">
    <source>
        <dbReference type="Proteomes" id="UP000266895"/>
    </source>
</evidence>
<gene>
    <name evidence="3" type="ORF">NCTC11636_00626</name>
</gene>
<evidence type="ECO:0000259" key="2">
    <source>
        <dbReference type="Pfam" id="PF13785"/>
    </source>
</evidence>
<accession>A0A448HET8</accession>
<dbReference type="Proteomes" id="UP000266895">
    <property type="component" value="Chromosome"/>
</dbReference>
<sequence length="234" mass="25896">MSSTRARLTVGEVVQGRERSLRVEGCLLFLLWDDEDRKFYTWEEWQLSGTHHGDTWVEVDHDDGAVFLYEPMHFAELLDPRTVVVGQHYTLVSGGIVYDARVTEVGRGTLDRILGRTTCRLKRGQQLDYADFVLTDAAGRRTAVTIDRLGRRGLLSYRKQRLKSAAQRRMFGKVISPPGVPRAVVLSALGLVTVVVAGAMPRGCDQERRCEEGEEDCAGTTRPVYGGGGGGVGK</sequence>
<evidence type="ECO:0000256" key="1">
    <source>
        <dbReference type="SAM" id="MobiDB-lite"/>
    </source>
</evidence>
<feature type="compositionally biased region" description="Gly residues" evidence="1">
    <location>
        <begin position="225"/>
        <end position="234"/>
    </location>
</feature>
<keyword evidence="4" id="KW-1185">Reference proteome</keyword>
<protein>
    <recommendedName>
        <fullName evidence="2">DUF4178 domain-containing protein</fullName>
    </recommendedName>
</protein>
<reference evidence="3 4" key="1">
    <citation type="submission" date="2018-12" db="EMBL/GenBank/DDBJ databases">
        <authorList>
            <consortium name="Pathogen Informatics"/>
        </authorList>
    </citation>
    <scope>NUCLEOTIDE SEQUENCE [LARGE SCALE GENOMIC DNA]</scope>
    <source>
        <strain evidence="3 4">NCTC11636</strain>
    </source>
</reference>
<dbReference type="RefSeq" id="WP_161512794.1">
    <property type="nucleotide sequence ID" value="NZ_LR134350.1"/>
</dbReference>
<proteinExistence type="predicted"/>
<dbReference type="KEGG" id="ahw:NCTC11636_00626"/>
<organism evidence="3 4">
    <name type="scientific">Actinomyces howellii</name>
    <dbReference type="NCBI Taxonomy" id="52771"/>
    <lineage>
        <taxon>Bacteria</taxon>
        <taxon>Bacillati</taxon>
        <taxon>Actinomycetota</taxon>
        <taxon>Actinomycetes</taxon>
        <taxon>Actinomycetales</taxon>
        <taxon>Actinomycetaceae</taxon>
        <taxon>Actinomyces</taxon>
    </lineage>
</organism>
<evidence type="ECO:0000313" key="3">
    <source>
        <dbReference type="EMBL" id="VEG26642.1"/>
    </source>
</evidence>
<dbReference type="AlphaFoldDB" id="A0A448HET8"/>
<feature type="region of interest" description="Disordered" evidence="1">
    <location>
        <begin position="211"/>
        <end position="234"/>
    </location>
</feature>
<dbReference type="Pfam" id="PF13785">
    <property type="entry name" value="DUF4178"/>
    <property type="match status" value="1"/>
</dbReference>
<dbReference type="InterPro" id="IPR025235">
    <property type="entry name" value="DUF4178"/>
</dbReference>
<dbReference type="EMBL" id="LR134350">
    <property type="protein sequence ID" value="VEG26642.1"/>
    <property type="molecule type" value="Genomic_DNA"/>
</dbReference>
<name>A0A448HET8_9ACTO</name>
<feature type="domain" description="DUF4178" evidence="2">
    <location>
        <begin position="10"/>
        <end position="148"/>
    </location>
</feature>